<feature type="transmembrane region" description="Helical" evidence="7">
    <location>
        <begin position="401"/>
        <end position="423"/>
    </location>
</feature>
<dbReference type="InterPro" id="IPR003841">
    <property type="entry name" value="Na/Pi_transpt"/>
</dbReference>
<dbReference type="AlphaFoldDB" id="A0A9W6YHM7"/>
<name>A0A9W6YHM7_9STRA</name>
<keyword evidence="4 7" id="KW-0812">Transmembrane</keyword>
<comment type="subcellular location">
    <subcellularLocation>
        <location evidence="1">Cell membrane</location>
        <topology evidence="1">Multi-pass membrane protein</topology>
    </subcellularLocation>
</comment>
<keyword evidence="10" id="KW-1185">Reference proteome</keyword>
<proteinExistence type="inferred from homology"/>
<feature type="signal peptide" evidence="8">
    <location>
        <begin position="1"/>
        <end position="20"/>
    </location>
</feature>
<sequence length="503" mass="54327">MWLHGSTMGVLVLLSPETSSKLQDSIFNDCSSEPGSPRYVYDKGPVESVDDDEMVYTGRSLFFNIFVGLFYTIAMLAALYFFMVAVKFIESGFMVALGCDAKRAFTIADNPLAGLVLGLVSTALLHSSSTITSITVTLVATQGLAHPPRGLHCHGGQYRHMCHMYCGGFWSNPNPFTLPASYGNCYEKLSVLMSNAKASSGNFASPVDAVVKPLANLLVHVDTQVILDITSGKKECTSDGSLLSGGAFKGSSMSDGQIGAIVVVIGFLMLAASLIWFVHMLAKVLLGPTKVLVSRMLAFNDYANILAGAVITFVVQSSTVVTCTLTPMAGLGVFTLELVYPLILGANLGTCGTALLASLVVGEKHAVVVALAHLWFNFFGIILFYPVHFTRRPIMSWARSVAYACASWVVVGVVFILSTYLVMPGVLIGLEQLCTANKAELPMLGYALSSLSAFLVAGVLFWYHGRGGRHRWHTFLELKYSEREERRRRDAIDGHAIGAINEI</sequence>
<keyword evidence="3" id="KW-1003">Cell membrane</keyword>
<feature type="transmembrane region" description="Helical" evidence="7">
    <location>
        <begin position="338"/>
        <end position="361"/>
    </location>
</feature>
<dbReference type="GO" id="GO:0005886">
    <property type="term" value="C:plasma membrane"/>
    <property type="evidence" value="ECO:0007669"/>
    <property type="project" value="UniProtKB-SubCell"/>
</dbReference>
<dbReference type="NCBIfam" id="NF037997">
    <property type="entry name" value="Na_Pi_symport"/>
    <property type="match status" value="1"/>
</dbReference>
<keyword evidence="8" id="KW-0732">Signal</keyword>
<organism evidence="9 10">
    <name type="scientific">Phytophthora fragariaefolia</name>
    <dbReference type="NCBI Taxonomy" id="1490495"/>
    <lineage>
        <taxon>Eukaryota</taxon>
        <taxon>Sar</taxon>
        <taxon>Stramenopiles</taxon>
        <taxon>Oomycota</taxon>
        <taxon>Peronosporomycetes</taxon>
        <taxon>Peronosporales</taxon>
        <taxon>Peronosporaceae</taxon>
        <taxon>Phytophthora</taxon>
    </lineage>
</organism>
<dbReference type="PANTHER" id="PTHR10010:SF46">
    <property type="entry name" value="SODIUM-DEPENDENT PHOSPHATE TRANSPORT PROTEIN 2B"/>
    <property type="match status" value="1"/>
</dbReference>
<evidence type="ECO:0000313" key="10">
    <source>
        <dbReference type="Proteomes" id="UP001165121"/>
    </source>
</evidence>
<evidence type="ECO:0000256" key="6">
    <source>
        <dbReference type="ARBA" id="ARBA00023136"/>
    </source>
</evidence>
<gene>
    <name evidence="9" type="ORF">Pfra01_002918900</name>
</gene>
<feature type="transmembrane region" description="Helical" evidence="7">
    <location>
        <begin position="258"/>
        <end position="282"/>
    </location>
</feature>
<comment type="similarity">
    <text evidence="2">Belongs to the SLC34A transporter family.</text>
</comment>
<accession>A0A9W6YHM7</accession>
<evidence type="ECO:0000313" key="9">
    <source>
        <dbReference type="EMBL" id="GMG14698.1"/>
    </source>
</evidence>
<feature type="chain" id="PRO_5040754337" evidence="8">
    <location>
        <begin position="21"/>
        <end position="503"/>
    </location>
</feature>
<keyword evidence="5 7" id="KW-1133">Transmembrane helix</keyword>
<dbReference type="OrthoDB" id="67833at2759"/>
<feature type="transmembrane region" description="Helical" evidence="7">
    <location>
        <begin position="302"/>
        <end position="326"/>
    </location>
</feature>
<reference evidence="9" key="1">
    <citation type="submission" date="2023-04" db="EMBL/GenBank/DDBJ databases">
        <title>Phytophthora fragariaefolia NBRC 109709.</title>
        <authorList>
            <person name="Ichikawa N."/>
            <person name="Sato H."/>
            <person name="Tonouchi N."/>
        </authorList>
    </citation>
    <scope>NUCLEOTIDE SEQUENCE</scope>
    <source>
        <strain evidence="9">NBRC 109709</strain>
    </source>
</reference>
<dbReference type="EMBL" id="BSXT01018855">
    <property type="protein sequence ID" value="GMG14698.1"/>
    <property type="molecule type" value="Genomic_DNA"/>
</dbReference>
<feature type="transmembrane region" description="Helical" evidence="7">
    <location>
        <begin position="367"/>
        <end position="389"/>
    </location>
</feature>
<evidence type="ECO:0000256" key="1">
    <source>
        <dbReference type="ARBA" id="ARBA00004651"/>
    </source>
</evidence>
<evidence type="ECO:0000256" key="3">
    <source>
        <dbReference type="ARBA" id="ARBA00022475"/>
    </source>
</evidence>
<evidence type="ECO:0000256" key="4">
    <source>
        <dbReference type="ARBA" id="ARBA00022692"/>
    </source>
</evidence>
<evidence type="ECO:0000256" key="2">
    <source>
        <dbReference type="ARBA" id="ARBA00005808"/>
    </source>
</evidence>
<keyword evidence="6 7" id="KW-0472">Membrane</keyword>
<dbReference type="PANTHER" id="PTHR10010">
    <property type="entry name" value="SOLUTE CARRIER FAMILY 34 SODIUM PHOSPHATE , MEMBER 2-RELATED"/>
    <property type="match status" value="1"/>
</dbReference>
<comment type="caution">
    <text evidence="9">The sequence shown here is derived from an EMBL/GenBank/DDBJ whole genome shotgun (WGS) entry which is preliminary data.</text>
</comment>
<dbReference type="GO" id="GO:0044341">
    <property type="term" value="P:sodium-dependent phosphate transport"/>
    <property type="evidence" value="ECO:0007669"/>
    <property type="project" value="InterPro"/>
</dbReference>
<dbReference type="GO" id="GO:0005436">
    <property type="term" value="F:sodium:phosphate symporter activity"/>
    <property type="evidence" value="ECO:0007669"/>
    <property type="project" value="InterPro"/>
</dbReference>
<evidence type="ECO:0000256" key="7">
    <source>
        <dbReference type="SAM" id="Phobius"/>
    </source>
</evidence>
<evidence type="ECO:0000256" key="5">
    <source>
        <dbReference type="ARBA" id="ARBA00022989"/>
    </source>
</evidence>
<dbReference type="Proteomes" id="UP001165121">
    <property type="component" value="Unassembled WGS sequence"/>
</dbReference>
<protein>
    <submittedName>
        <fullName evidence="9">Unnamed protein product</fullName>
    </submittedName>
</protein>
<feature type="transmembrane region" description="Helical" evidence="7">
    <location>
        <begin position="61"/>
        <end position="86"/>
    </location>
</feature>
<feature type="transmembrane region" description="Helical" evidence="7">
    <location>
        <begin position="443"/>
        <end position="463"/>
    </location>
</feature>
<evidence type="ECO:0000256" key="8">
    <source>
        <dbReference type="SAM" id="SignalP"/>
    </source>
</evidence>
<dbReference type="Pfam" id="PF02690">
    <property type="entry name" value="Na_Pi_cotrans"/>
    <property type="match status" value="2"/>
</dbReference>